<evidence type="ECO:0000259" key="1">
    <source>
        <dbReference type="Pfam" id="PF07707"/>
    </source>
</evidence>
<gene>
    <name evidence="2" type="ORF">LAZ67_1005290</name>
</gene>
<proteinExistence type="predicted"/>
<dbReference type="Proteomes" id="UP001235939">
    <property type="component" value="Chromosome 01"/>
</dbReference>
<keyword evidence="3" id="KW-1185">Reference proteome</keyword>
<accession>A0ABY6JY05</accession>
<dbReference type="Gene3D" id="1.25.40.420">
    <property type="match status" value="1"/>
</dbReference>
<dbReference type="Pfam" id="PF07707">
    <property type="entry name" value="BACK"/>
    <property type="match status" value="1"/>
</dbReference>
<protein>
    <submittedName>
        <fullName evidence="2">KLHL7</fullName>
    </submittedName>
</protein>
<organism evidence="2 3">
    <name type="scientific">Cordylochernes scorpioides</name>
    <dbReference type="NCBI Taxonomy" id="51811"/>
    <lineage>
        <taxon>Eukaryota</taxon>
        <taxon>Metazoa</taxon>
        <taxon>Ecdysozoa</taxon>
        <taxon>Arthropoda</taxon>
        <taxon>Chelicerata</taxon>
        <taxon>Arachnida</taxon>
        <taxon>Pseudoscorpiones</taxon>
        <taxon>Cheliferoidea</taxon>
        <taxon>Chernetidae</taxon>
        <taxon>Cordylochernes</taxon>
    </lineage>
</organism>
<reference evidence="2 3" key="1">
    <citation type="submission" date="2022-01" db="EMBL/GenBank/DDBJ databases">
        <title>A chromosomal length assembly of Cordylochernes scorpioides.</title>
        <authorList>
            <person name="Zeh D."/>
            <person name="Zeh J."/>
        </authorList>
    </citation>
    <scope>NUCLEOTIDE SEQUENCE [LARGE SCALE GENOMIC DNA]</scope>
    <source>
        <strain evidence="2">IN4F17</strain>
        <tissue evidence="2">Whole Body</tissue>
    </source>
</reference>
<name>A0ABY6JY05_9ARAC</name>
<sequence length="183" mass="22064">MAALKWIDYDFYTREKHVPQVLSCVRFNQMSVEELLACFHPPVLPGILEIPEVLHMLLCATCYAAARIVGKQDSFLKYQQRPRKYLLEGETMLWYTLVRRYIYYNRNDTEKISMTPVIPVRRYNYYNRKDTEKISMTPVIPVRRYNYYNRKDTENISMAPVIPVRRYNYYNRNDAQRILAWPL</sequence>
<dbReference type="InterPro" id="IPR011705">
    <property type="entry name" value="BACK"/>
</dbReference>
<dbReference type="EMBL" id="CP092863">
    <property type="protein sequence ID" value="UYV61557.1"/>
    <property type="molecule type" value="Genomic_DNA"/>
</dbReference>
<evidence type="ECO:0000313" key="3">
    <source>
        <dbReference type="Proteomes" id="UP001235939"/>
    </source>
</evidence>
<feature type="domain" description="BACK" evidence="1">
    <location>
        <begin position="2"/>
        <end position="38"/>
    </location>
</feature>
<evidence type="ECO:0000313" key="2">
    <source>
        <dbReference type="EMBL" id="UYV61557.1"/>
    </source>
</evidence>